<reference evidence="2 3" key="1">
    <citation type="submission" date="2024-04" db="EMBL/GenBank/DDBJ databases">
        <title>Draft genome sequence of Pseudophaeobacter arcticus NBRC 116598.</title>
        <authorList>
            <person name="Miyakawa T."/>
            <person name="Kusuya Y."/>
            <person name="Miura T."/>
        </authorList>
    </citation>
    <scope>NUCLEOTIDE SEQUENCE [LARGE SCALE GENOMIC DNA]</scope>
    <source>
        <strain evidence="2 3">SU-CL00105</strain>
    </source>
</reference>
<dbReference type="PANTHER" id="PTHR43081:SF11">
    <property type="entry name" value="BLR2264 PROTEIN"/>
    <property type="match status" value="1"/>
</dbReference>
<protein>
    <submittedName>
        <fullName evidence="2">Adenylate/guanylate cyclase domain-containing protein</fullName>
    </submittedName>
</protein>
<dbReference type="CDD" id="cd07302">
    <property type="entry name" value="CHD"/>
    <property type="match status" value="1"/>
</dbReference>
<name>A0ABQ0AGX9_9RHOB</name>
<accession>A0ABQ0AGX9</accession>
<dbReference type="PANTHER" id="PTHR43081">
    <property type="entry name" value="ADENYLATE CYCLASE, TERMINAL-DIFFERENTIATION SPECIFIC-RELATED"/>
    <property type="match status" value="1"/>
</dbReference>
<evidence type="ECO:0000259" key="1">
    <source>
        <dbReference type="PROSITE" id="PS50125"/>
    </source>
</evidence>
<dbReference type="PROSITE" id="PS50125">
    <property type="entry name" value="GUANYLATE_CYCLASE_2"/>
    <property type="match status" value="1"/>
</dbReference>
<evidence type="ECO:0000313" key="2">
    <source>
        <dbReference type="EMBL" id="GAA6195121.1"/>
    </source>
</evidence>
<sequence>MAMEGLESRAAAVIPWLIGKGLRCNSRQDLLNSFCEKLVELGVPLWRFHLAQRAYHPKFGGIGYNWTRMDGISHEHYERRETPLEAWLQSPFYVLLEQNMEVFQSDLTGDDLTRFPLLRDLKDQGGTEYLAMALRFTEDEPPFDPNNPSEGVLCSWTSDGAEGFSGEDKALIQALYPALGLALKSMSNRQMATDLLQTYLGRDPGQRVLSGEFQRGSSTEIDAVIGLFDLKGFTSLAGELPGPELIEMLNDYFGIAVAATHGHGGNILKFLGDGMLVMFNLGSIEKDAQAALDAAAELCRNISLRNEQRLALGLPITDWTLALHAGKILYGNIGAENRLDFTVIGPAVNQTARIADMHRSVGQNMIFSSVVQRAVTAGKHDMVSLGRYMLRGVADPLELFTVYRPNGAMPNLSPYVED</sequence>
<dbReference type="InterPro" id="IPR001054">
    <property type="entry name" value="A/G_cyclase"/>
</dbReference>
<gene>
    <name evidence="2" type="ORF">NBRC116598_05650</name>
</gene>
<proteinExistence type="predicted"/>
<feature type="domain" description="Guanylate cyclase" evidence="1">
    <location>
        <begin position="224"/>
        <end position="355"/>
    </location>
</feature>
<dbReference type="Gene3D" id="3.30.70.1230">
    <property type="entry name" value="Nucleotide cyclase"/>
    <property type="match status" value="1"/>
</dbReference>
<dbReference type="SUPFAM" id="SSF55073">
    <property type="entry name" value="Nucleotide cyclase"/>
    <property type="match status" value="1"/>
</dbReference>
<dbReference type="EMBL" id="BAABWU010000001">
    <property type="protein sequence ID" value="GAA6195121.1"/>
    <property type="molecule type" value="Genomic_DNA"/>
</dbReference>
<comment type="caution">
    <text evidence="2">The sequence shown here is derived from an EMBL/GenBank/DDBJ whole genome shotgun (WGS) entry which is preliminary data.</text>
</comment>
<keyword evidence="3" id="KW-1185">Reference proteome</keyword>
<dbReference type="InterPro" id="IPR029787">
    <property type="entry name" value="Nucleotide_cyclase"/>
</dbReference>
<evidence type="ECO:0000313" key="3">
    <source>
        <dbReference type="Proteomes" id="UP001441944"/>
    </source>
</evidence>
<dbReference type="Pfam" id="PF00211">
    <property type="entry name" value="Guanylate_cyc"/>
    <property type="match status" value="1"/>
</dbReference>
<dbReference type="Proteomes" id="UP001441944">
    <property type="component" value="Unassembled WGS sequence"/>
</dbReference>
<organism evidence="2 3">
    <name type="scientific">Pseudophaeobacter arcticus</name>
    <dbReference type="NCBI Taxonomy" id="385492"/>
    <lineage>
        <taxon>Bacteria</taxon>
        <taxon>Pseudomonadati</taxon>
        <taxon>Pseudomonadota</taxon>
        <taxon>Alphaproteobacteria</taxon>
        <taxon>Rhodobacterales</taxon>
        <taxon>Paracoccaceae</taxon>
        <taxon>Pseudophaeobacter</taxon>
    </lineage>
</organism>
<dbReference type="InterPro" id="IPR050697">
    <property type="entry name" value="Adenylyl/Guanylyl_Cyclase_3/4"/>
</dbReference>